<dbReference type="Proteomes" id="UP001152799">
    <property type="component" value="Chromosome 2"/>
</dbReference>
<keyword evidence="3" id="KW-0285">Flavoprotein</keyword>
<evidence type="ECO:0000313" key="7">
    <source>
        <dbReference type="Proteomes" id="UP001152799"/>
    </source>
</evidence>
<evidence type="ECO:0000313" key="6">
    <source>
        <dbReference type="EMBL" id="CAG9764947.1"/>
    </source>
</evidence>
<evidence type="ECO:0000259" key="5">
    <source>
        <dbReference type="PROSITE" id="PS00624"/>
    </source>
</evidence>
<name>A0A9N9QMF3_9CUCU</name>
<dbReference type="Pfam" id="PF00732">
    <property type="entry name" value="GMC_oxred_N"/>
    <property type="match status" value="1"/>
</dbReference>
<organism evidence="6 7">
    <name type="scientific">Ceutorhynchus assimilis</name>
    <name type="common">cabbage seed weevil</name>
    <dbReference type="NCBI Taxonomy" id="467358"/>
    <lineage>
        <taxon>Eukaryota</taxon>
        <taxon>Metazoa</taxon>
        <taxon>Ecdysozoa</taxon>
        <taxon>Arthropoda</taxon>
        <taxon>Hexapoda</taxon>
        <taxon>Insecta</taxon>
        <taxon>Pterygota</taxon>
        <taxon>Neoptera</taxon>
        <taxon>Endopterygota</taxon>
        <taxon>Coleoptera</taxon>
        <taxon>Polyphaga</taxon>
        <taxon>Cucujiformia</taxon>
        <taxon>Curculionidae</taxon>
        <taxon>Ceutorhynchinae</taxon>
        <taxon>Ceutorhynchus</taxon>
    </lineage>
</organism>
<dbReference type="PROSITE" id="PS00624">
    <property type="entry name" value="GMC_OXRED_2"/>
    <property type="match status" value="1"/>
</dbReference>
<proteinExistence type="inferred from homology"/>
<feature type="active site" description="Proton donor" evidence="2">
    <location>
        <position position="548"/>
    </location>
</feature>
<keyword evidence="4" id="KW-0732">Signal</keyword>
<dbReference type="InterPro" id="IPR036188">
    <property type="entry name" value="FAD/NAD-bd_sf"/>
</dbReference>
<feature type="binding site" evidence="3">
    <location>
        <position position="284"/>
    </location>
    <ligand>
        <name>FAD</name>
        <dbReference type="ChEBI" id="CHEBI:57692"/>
    </ligand>
</feature>
<dbReference type="PIRSF" id="PIRSF000137">
    <property type="entry name" value="Alcohol_oxidase"/>
    <property type="match status" value="1"/>
</dbReference>
<feature type="domain" description="Glucose-methanol-choline oxidoreductase N-terminal" evidence="5">
    <location>
        <begin position="319"/>
        <end position="333"/>
    </location>
</feature>
<dbReference type="SUPFAM" id="SSF54373">
    <property type="entry name" value="FAD-linked reductases, C-terminal domain"/>
    <property type="match status" value="1"/>
</dbReference>
<dbReference type="InterPro" id="IPR007867">
    <property type="entry name" value="GMC_OxRtase_C"/>
</dbReference>
<evidence type="ECO:0000256" key="4">
    <source>
        <dbReference type="SAM" id="SignalP"/>
    </source>
</evidence>
<dbReference type="Gene3D" id="3.50.50.60">
    <property type="entry name" value="FAD/NAD(P)-binding domain"/>
    <property type="match status" value="1"/>
</dbReference>
<keyword evidence="3" id="KW-0274">FAD</keyword>
<dbReference type="Gene3D" id="3.30.560.10">
    <property type="entry name" value="Glucose Oxidase, domain 3"/>
    <property type="match status" value="1"/>
</dbReference>
<dbReference type="Pfam" id="PF05199">
    <property type="entry name" value="GMC_oxred_C"/>
    <property type="match status" value="1"/>
</dbReference>
<protein>
    <recommendedName>
        <fullName evidence="5">Glucose-methanol-choline oxidoreductase N-terminal domain-containing protein</fullName>
    </recommendedName>
</protein>
<feature type="active site" description="Proton acceptor" evidence="2">
    <location>
        <position position="591"/>
    </location>
</feature>
<keyword evidence="7" id="KW-1185">Reference proteome</keyword>
<dbReference type="EMBL" id="OU892278">
    <property type="protein sequence ID" value="CAG9764947.1"/>
    <property type="molecule type" value="Genomic_DNA"/>
</dbReference>
<evidence type="ECO:0000256" key="1">
    <source>
        <dbReference type="ARBA" id="ARBA00010790"/>
    </source>
</evidence>
<dbReference type="InterPro" id="IPR000172">
    <property type="entry name" value="GMC_OxRdtase_N"/>
</dbReference>
<sequence length="617" mass="69058">MFPIFTICFLIAISSISFANISNFTELYKDIEELINLTETFHGLENNNEYFVNFDSAKKPIDYGTFDFIIVGAGTAGGVVANRLTETNFKVLLIEAGPRDPDTVSVTALGAYYYNTPLDWGYKTTVQDNFCLATIDKRCIYPRGKMWGGTSSTTGGVYSRGSRWDYDDWANLVGSNDWSYEKVLPYFKKAEKAFFKTGLDASYHGFEGPQGVDLLEDTPGLTKTLLKAFEEKGVPELDYNGKSPYGVGRTQIYLNRNIRTGTAYAYITPASNRTNLVISDNSLVTKVNIVENIAVGVEFIKNGTAYFARASKEVILSAGSINTPQILMLSGIGPSQELKKHGIEVIKNLPVGQNLQDHVGCTAIYFRTNHTYYNLTLKQALELWYENKRPLKAGWGSQILSFINLKNDKFKPPDVEFIGIGPNGASSEIAKLNRYNQNYTAAYKILNQYTDLAFTVILLHPESKGELTLQSNDPRDFPLINLNVFAVEKDLEILYQSIKWLLDIQNTNAFNHFERLHLLMPGCDENFKTDSREWWYCVLRHIASPDYHPISTAIMGRDPSNSVTDPELKVHGIRGLRIVDASVVPITISGHLVAPVVMVADKAADFIKAEYNGLQKN</sequence>
<dbReference type="AlphaFoldDB" id="A0A9N9QMF3"/>
<feature type="binding site" evidence="3">
    <location>
        <position position="150"/>
    </location>
    <ligand>
        <name>FAD</name>
        <dbReference type="ChEBI" id="CHEBI:57692"/>
    </ligand>
</feature>
<dbReference type="PANTHER" id="PTHR11552:SF158">
    <property type="entry name" value="GH23626P-RELATED"/>
    <property type="match status" value="1"/>
</dbReference>
<reference evidence="6" key="1">
    <citation type="submission" date="2022-01" db="EMBL/GenBank/DDBJ databases">
        <authorList>
            <person name="King R."/>
        </authorList>
    </citation>
    <scope>NUCLEOTIDE SEQUENCE</scope>
</reference>
<evidence type="ECO:0000256" key="3">
    <source>
        <dbReference type="PIRSR" id="PIRSR000137-2"/>
    </source>
</evidence>
<accession>A0A9N9QMF3</accession>
<feature type="chain" id="PRO_5040273596" description="Glucose-methanol-choline oxidoreductase N-terminal domain-containing protein" evidence="4">
    <location>
        <begin position="20"/>
        <end position="617"/>
    </location>
</feature>
<dbReference type="OrthoDB" id="269227at2759"/>
<dbReference type="InterPro" id="IPR012132">
    <property type="entry name" value="GMC_OxRdtase"/>
</dbReference>
<dbReference type="GO" id="GO:0016614">
    <property type="term" value="F:oxidoreductase activity, acting on CH-OH group of donors"/>
    <property type="evidence" value="ECO:0007669"/>
    <property type="project" value="InterPro"/>
</dbReference>
<feature type="signal peptide" evidence="4">
    <location>
        <begin position="1"/>
        <end position="19"/>
    </location>
</feature>
<comment type="cofactor">
    <cofactor evidence="3">
        <name>FAD</name>
        <dbReference type="ChEBI" id="CHEBI:57692"/>
    </cofactor>
</comment>
<dbReference type="SUPFAM" id="SSF51905">
    <property type="entry name" value="FAD/NAD(P)-binding domain"/>
    <property type="match status" value="1"/>
</dbReference>
<comment type="similarity">
    <text evidence="1">Belongs to the GMC oxidoreductase family.</text>
</comment>
<evidence type="ECO:0000256" key="2">
    <source>
        <dbReference type="PIRSR" id="PIRSR000137-1"/>
    </source>
</evidence>
<gene>
    <name evidence="6" type="ORF">CEUTPL_LOCUS5571</name>
</gene>
<dbReference type="PANTHER" id="PTHR11552">
    <property type="entry name" value="GLUCOSE-METHANOL-CHOLINE GMC OXIDOREDUCTASE"/>
    <property type="match status" value="1"/>
</dbReference>
<dbReference type="GO" id="GO:0050660">
    <property type="term" value="F:flavin adenine dinucleotide binding"/>
    <property type="evidence" value="ECO:0007669"/>
    <property type="project" value="InterPro"/>
</dbReference>